<comment type="caution">
    <text evidence="8">The sequence shown here is derived from an EMBL/GenBank/DDBJ whole genome shotgun (WGS) entry which is preliminary data.</text>
</comment>
<dbReference type="InterPro" id="IPR000524">
    <property type="entry name" value="Tscrpt_reg_HTH_GntR"/>
</dbReference>
<dbReference type="GO" id="GO:0003677">
    <property type="term" value="F:DNA binding"/>
    <property type="evidence" value="ECO:0007669"/>
    <property type="project" value="UniProtKB-KW"/>
</dbReference>
<name>A0A9Q2NI97_9RHOB</name>
<comment type="similarity">
    <text evidence="1">In the C-terminal section; belongs to the class-I pyridoxal-phosphate-dependent aminotransferase family.</text>
</comment>
<evidence type="ECO:0000256" key="6">
    <source>
        <dbReference type="SAM" id="MobiDB-lite"/>
    </source>
</evidence>
<dbReference type="InterPro" id="IPR015421">
    <property type="entry name" value="PyrdxlP-dep_Trfase_major"/>
</dbReference>
<dbReference type="InterPro" id="IPR004839">
    <property type="entry name" value="Aminotransferase_I/II_large"/>
</dbReference>
<dbReference type="SMART" id="SM00345">
    <property type="entry name" value="HTH_GNTR"/>
    <property type="match status" value="1"/>
</dbReference>
<evidence type="ECO:0000256" key="4">
    <source>
        <dbReference type="ARBA" id="ARBA00023125"/>
    </source>
</evidence>
<reference evidence="8" key="1">
    <citation type="submission" date="2021-01" db="EMBL/GenBank/DDBJ databases">
        <title>Diatom-associated Roseobacters Show Island Model of Population Structure.</title>
        <authorList>
            <person name="Qu L."/>
            <person name="Feng X."/>
            <person name="Chen Y."/>
            <person name="Li L."/>
            <person name="Wang X."/>
            <person name="Hu Z."/>
            <person name="Wang H."/>
            <person name="Luo H."/>
        </authorList>
    </citation>
    <scope>NUCLEOTIDE SEQUENCE</scope>
    <source>
        <strain evidence="8">SM26-45</strain>
    </source>
</reference>
<dbReference type="GO" id="GO:0003700">
    <property type="term" value="F:DNA-binding transcription factor activity"/>
    <property type="evidence" value="ECO:0007669"/>
    <property type="project" value="InterPro"/>
</dbReference>
<evidence type="ECO:0000313" key="8">
    <source>
        <dbReference type="EMBL" id="MBM2353162.1"/>
    </source>
</evidence>
<dbReference type="PANTHER" id="PTHR46577:SF1">
    <property type="entry name" value="HTH-TYPE TRANSCRIPTIONAL REGULATORY PROTEIN GABR"/>
    <property type="match status" value="1"/>
</dbReference>
<evidence type="ECO:0000256" key="3">
    <source>
        <dbReference type="ARBA" id="ARBA00023015"/>
    </source>
</evidence>
<dbReference type="CDD" id="cd00609">
    <property type="entry name" value="AAT_like"/>
    <property type="match status" value="1"/>
</dbReference>
<protein>
    <submittedName>
        <fullName evidence="8">PLP-dependent aminotransferase family protein</fullName>
    </submittedName>
</protein>
<keyword evidence="4" id="KW-0238">DNA-binding</keyword>
<dbReference type="Proteomes" id="UP000809337">
    <property type="component" value="Unassembled WGS sequence"/>
</dbReference>
<keyword evidence="2" id="KW-0663">Pyridoxal phosphate</keyword>
<dbReference type="InterPro" id="IPR036390">
    <property type="entry name" value="WH_DNA-bd_sf"/>
</dbReference>
<keyword evidence="8" id="KW-0032">Aminotransferase</keyword>
<keyword evidence="3" id="KW-0805">Transcription regulation</keyword>
<accession>A0A9Q2NI97</accession>
<dbReference type="EMBL" id="JAFBWN010000001">
    <property type="protein sequence ID" value="MBM2353162.1"/>
    <property type="molecule type" value="Genomic_DNA"/>
</dbReference>
<dbReference type="PROSITE" id="PS50949">
    <property type="entry name" value="HTH_GNTR"/>
    <property type="match status" value="1"/>
</dbReference>
<keyword evidence="8" id="KW-0808">Transferase</keyword>
<evidence type="ECO:0000256" key="1">
    <source>
        <dbReference type="ARBA" id="ARBA00005384"/>
    </source>
</evidence>
<organism evidence="8 9">
    <name type="scientific">Pseudosulfitobacter pseudonitzschiae</name>
    <dbReference type="NCBI Taxonomy" id="1402135"/>
    <lineage>
        <taxon>Bacteria</taxon>
        <taxon>Pseudomonadati</taxon>
        <taxon>Pseudomonadota</taxon>
        <taxon>Alphaproteobacteria</taxon>
        <taxon>Rhodobacterales</taxon>
        <taxon>Roseobacteraceae</taxon>
        <taxon>Pseudosulfitobacter</taxon>
    </lineage>
</organism>
<dbReference type="Pfam" id="PF00392">
    <property type="entry name" value="GntR"/>
    <property type="match status" value="1"/>
</dbReference>
<dbReference type="Pfam" id="PF00155">
    <property type="entry name" value="Aminotran_1_2"/>
    <property type="match status" value="1"/>
</dbReference>
<dbReference type="SUPFAM" id="SSF53383">
    <property type="entry name" value="PLP-dependent transferases"/>
    <property type="match status" value="1"/>
</dbReference>
<dbReference type="RefSeq" id="WP_231032496.1">
    <property type="nucleotide sequence ID" value="NZ_JAJNGX010000001.1"/>
</dbReference>
<dbReference type="Gene3D" id="3.40.640.10">
    <property type="entry name" value="Type I PLP-dependent aspartate aminotransferase-like (Major domain)"/>
    <property type="match status" value="1"/>
</dbReference>
<keyword evidence="5" id="KW-0804">Transcription</keyword>
<dbReference type="PRINTS" id="PR00035">
    <property type="entry name" value="HTHGNTR"/>
</dbReference>
<feature type="region of interest" description="Disordered" evidence="6">
    <location>
        <begin position="108"/>
        <end position="132"/>
    </location>
</feature>
<dbReference type="CDD" id="cd07377">
    <property type="entry name" value="WHTH_GntR"/>
    <property type="match status" value="1"/>
</dbReference>
<gene>
    <name evidence="8" type="ORF">JQX14_01325</name>
</gene>
<evidence type="ECO:0000256" key="2">
    <source>
        <dbReference type="ARBA" id="ARBA00022898"/>
    </source>
</evidence>
<dbReference type="AlphaFoldDB" id="A0A9Q2NI97"/>
<dbReference type="GO" id="GO:0008483">
    <property type="term" value="F:transaminase activity"/>
    <property type="evidence" value="ECO:0007669"/>
    <property type="project" value="UniProtKB-KW"/>
</dbReference>
<evidence type="ECO:0000259" key="7">
    <source>
        <dbReference type="PROSITE" id="PS50949"/>
    </source>
</evidence>
<evidence type="ECO:0000313" key="9">
    <source>
        <dbReference type="Proteomes" id="UP000809337"/>
    </source>
</evidence>
<dbReference type="Gene3D" id="1.10.10.10">
    <property type="entry name" value="Winged helix-like DNA-binding domain superfamily/Winged helix DNA-binding domain"/>
    <property type="match status" value="1"/>
</dbReference>
<dbReference type="InterPro" id="IPR015424">
    <property type="entry name" value="PyrdxlP-dep_Trfase"/>
</dbReference>
<dbReference type="InterPro" id="IPR036388">
    <property type="entry name" value="WH-like_DNA-bd_sf"/>
</dbReference>
<dbReference type="InterPro" id="IPR051446">
    <property type="entry name" value="HTH_trans_reg/aminotransferase"/>
</dbReference>
<dbReference type="GO" id="GO:0030170">
    <property type="term" value="F:pyridoxal phosphate binding"/>
    <property type="evidence" value="ECO:0007669"/>
    <property type="project" value="InterPro"/>
</dbReference>
<sequence>MTKPLFLPLICQPSATRSDTLAVQVYRDLLDAVRAGRLSHGSRLPSSRGAAQALGLSRSTINLAYELLRAEGVIDVRQGAAPQVIAPDAGPAKPPVEVARTPSARGRQLGAVRRDSATAQVSGRMAPGEPSEALFPADEWARALRRAARRMHGPVSSYAAPHGLPALRGILAERLATDRGLAVDPEQILITTGTQGSLALAAQVLSDAGDRAALEDPGYPGARAAFLGAGLRLHSMPVDAEGAQPDGLPDDTRLIYLTPSNQYPLGIRMSHARRVAFLNMAQQTGALILEDDYDSEFLWRGREIAALAAEASAGQVIYMGSASKVLMPALRLGWMAVPPDLIEPLRAAQRNLGLMANLHAQHALADMMRAGRYRAQLKRIARVYEGRGRALAQALSSIDGVSASQPDGGVQVAARFDGRLTEDGALAAVAVHGFQPARLSDYCAGAELRGLVIGFADATPERIALFADALRTAQSIIPDKNP</sequence>
<dbReference type="PANTHER" id="PTHR46577">
    <property type="entry name" value="HTH-TYPE TRANSCRIPTIONAL REGULATORY PROTEIN GABR"/>
    <property type="match status" value="1"/>
</dbReference>
<evidence type="ECO:0000256" key="5">
    <source>
        <dbReference type="ARBA" id="ARBA00023163"/>
    </source>
</evidence>
<feature type="domain" description="HTH gntR-type" evidence="7">
    <location>
        <begin position="19"/>
        <end position="87"/>
    </location>
</feature>
<dbReference type="SUPFAM" id="SSF46785">
    <property type="entry name" value="Winged helix' DNA-binding domain"/>
    <property type="match status" value="1"/>
</dbReference>
<proteinExistence type="inferred from homology"/>